<dbReference type="Proteomes" id="UP000074294">
    <property type="component" value="Unassembled WGS sequence"/>
</dbReference>
<name>A0A147K166_HADYE</name>
<dbReference type="SMART" id="SM00359">
    <property type="entry name" value="PUA"/>
    <property type="match status" value="1"/>
</dbReference>
<dbReference type="Gene3D" id="2.30.130.10">
    <property type="entry name" value="PUA domain"/>
    <property type="match status" value="1"/>
</dbReference>
<proteinExistence type="predicted"/>
<protein>
    <recommendedName>
        <fullName evidence="1">PUA domain-containing protein</fullName>
    </recommendedName>
</protein>
<dbReference type="Pfam" id="PF01472">
    <property type="entry name" value="PUA"/>
    <property type="match status" value="1"/>
</dbReference>
<evidence type="ECO:0000313" key="3">
    <source>
        <dbReference type="Proteomes" id="UP000074294"/>
    </source>
</evidence>
<comment type="caution">
    <text evidence="2">The sequence shown here is derived from an EMBL/GenBank/DDBJ whole genome shotgun (WGS) entry which is preliminary data.</text>
</comment>
<dbReference type="SUPFAM" id="SSF88697">
    <property type="entry name" value="PUA domain-like"/>
    <property type="match status" value="1"/>
</dbReference>
<dbReference type="InterPro" id="IPR038250">
    <property type="entry name" value="TGT_C2_sf"/>
</dbReference>
<dbReference type="InterPro" id="IPR004521">
    <property type="entry name" value="Uncharacterised_CHP00451"/>
</dbReference>
<dbReference type="Pfam" id="PF14810">
    <property type="entry name" value="TGT_C2"/>
    <property type="match status" value="1"/>
</dbReference>
<dbReference type="CDD" id="cd21149">
    <property type="entry name" value="PUA_archaeosine_TGT"/>
    <property type="match status" value="1"/>
</dbReference>
<dbReference type="AlphaFoldDB" id="A0A147K166"/>
<accession>A0A147K166</accession>
<gene>
    <name evidence="2" type="ORF">APZ16_04210</name>
</gene>
<dbReference type="InterPro" id="IPR036974">
    <property type="entry name" value="PUA_sf"/>
</dbReference>
<dbReference type="InterPro" id="IPR002478">
    <property type="entry name" value="PUA"/>
</dbReference>
<feature type="domain" description="PUA" evidence="1">
    <location>
        <begin position="81"/>
        <end position="155"/>
    </location>
</feature>
<dbReference type="PROSITE" id="PS50890">
    <property type="entry name" value="PUA"/>
    <property type="match status" value="1"/>
</dbReference>
<dbReference type="GO" id="GO:0003723">
    <property type="term" value="F:RNA binding"/>
    <property type="evidence" value="ECO:0007669"/>
    <property type="project" value="InterPro"/>
</dbReference>
<dbReference type="Gene3D" id="3.10.450.90">
    <property type="entry name" value="ArcTGT, C2 domain"/>
    <property type="match status" value="1"/>
</dbReference>
<dbReference type="SUPFAM" id="SSF88802">
    <property type="entry name" value="Pre-PUA domain"/>
    <property type="match status" value="1"/>
</dbReference>
<sequence length="157" mass="17168">MQEPTPKELIRLRAVADYLFDRGVGSRLFPEGVRIIKTRGRIRQVWLGDKILCTIRASDGFIVLNRRGAELLHAALRPPRLRVMVSEEAAPFVATGKTVFAKHVISADPEIRPAEEVLVVDPGDRLLASGRALLSGEEMMAFKTGVAVVVRRGTGGA</sequence>
<evidence type="ECO:0000313" key="2">
    <source>
        <dbReference type="EMBL" id="KUO42501.1"/>
    </source>
</evidence>
<reference evidence="2 3" key="1">
    <citation type="journal article" date="2016" name="Nat. Microbiol.">
        <title>Genomic inference of the metabolism of cosmopolitan subsurface Archaea, Hadesarchaea.</title>
        <authorList>
            <person name="Baker B.J."/>
            <person name="Saw J.H."/>
            <person name="Lind A.E."/>
            <person name="Lazar C.S."/>
            <person name="Hinrichs K.-U."/>
            <person name="Teske A.P."/>
            <person name="Ettema T.J."/>
        </authorList>
    </citation>
    <scope>NUCLEOTIDE SEQUENCE [LARGE SCALE GENOMIC DNA]</scope>
</reference>
<evidence type="ECO:0000259" key="1">
    <source>
        <dbReference type="SMART" id="SM00359"/>
    </source>
</evidence>
<dbReference type="EMBL" id="LQMQ01000005">
    <property type="protein sequence ID" value="KUO42501.1"/>
    <property type="molecule type" value="Genomic_DNA"/>
</dbReference>
<dbReference type="InterPro" id="IPR029402">
    <property type="entry name" value="TGT_C2"/>
</dbReference>
<dbReference type="InterPro" id="IPR015947">
    <property type="entry name" value="PUA-like_sf"/>
</dbReference>
<dbReference type="NCBIfam" id="TIGR00451">
    <property type="entry name" value="unchar_dom_2"/>
    <property type="match status" value="1"/>
</dbReference>
<organism evidence="2 3">
    <name type="scientific">Hadarchaeum yellowstonense</name>
    <dbReference type="NCBI Taxonomy" id="1776334"/>
    <lineage>
        <taxon>Archaea</taxon>
        <taxon>Methanobacteriati</taxon>
        <taxon>Candidatus Hadarchaeota</taxon>
        <taxon>Candidatus Hadarchaeia</taxon>
        <taxon>Candidatus Hadarchaeales</taxon>
        <taxon>Candidatus Hadarchaeaceae</taxon>
        <taxon>Candidatus Hadarchaeum</taxon>
    </lineage>
</organism>
<dbReference type="STRING" id="1776334.APZ16_04210"/>